<feature type="transmembrane region" description="Helical" evidence="1">
    <location>
        <begin position="40"/>
        <end position="63"/>
    </location>
</feature>
<protein>
    <submittedName>
        <fullName evidence="2">Uncharacterized protein</fullName>
    </submittedName>
</protein>
<sequence>MDTSEVAFISSFLPCSFEGFEMSMFWALSSIKDKRMANIGALSGVIAVVLMLYSTYLILPILISDTSEYFLKLLLGFIFISLATFFLYKDDYPEPKTAFLTSFLGIIAEGIEVDLFSVSSWIMTGSYMGIVGGLIGFIWSLIIFKEIVLKISRKIMKYIAVGILYTVAFIILTSGII</sequence>
<dbReference type="GeneID" id="92354875"/>
<accession>A0AAT9GTF5</accession>
<feature type="transmembrane region" description="Helical" evidence="1">
    <location>
        <begin position="156"/>
        <end position="176"/>
    </location>
</feature>
<dbReference type="KEGG" id="sjv:SJAV_19240"/>
<dbReference type="EMBL" id="AP031322">
    <property type="protein sequence ID" value="BFH73980.1"/>
    <property type="molecule type" value="Genomic_DNA"/>
</dbReference>
<dbReference type="RefSeq" id="WP_369609531.1">
    <property type="nucleotide sequence ID" value="NZ_AP031322.1"/>
</dbReference>
<evidence type="ECO:0000313" key="2">
    <source>
        <dbReference type="EMBL" id="BFH73980.1"/>
    </source>
</evidence>
<organism evidence="2">
    <name type="scientific">Sulfurisphaera javensis</name>
    <dbReference type="NCBI Taxonomy" id="2049879"/>
    <lineage>
        <taxon>Archaea</taxon>
        <taxon>Thermoproteota</taxon>
        <taxon>Thermoprotei</taxon>
        <taxon>Sulfolobales</taxon>
        <taxon>Sulfolobaceae</taxon>
        <taxon>Sulfurisphaera</taxon>
    </lineage>
</organism>
<dbReference type="AlphaFoldDB" id="A0AAT9GTF5"/>
<proteinExistence type="predicted"/>
<evidence type="ECO:0000256" key="1">
    <source>
        <dbReference type="SAM" id="Phobius"/>
    </source>
</evidence>
<keyword evidence="1" id="KW-0472">Membrane</keyword>
<keyword evidence="1" id="KW-1133">Transmembrane helix</keyword>
<feature type="transmembrane region" description="Helical" evidence="1">
    <location>
        <begin position="69"/>
        <end position="88"/>
    </location>
</feature>
<keyword evidence="1" id="KW-0812">Transmembrane</keyword>
<name>A0AAT9GTF5_9CREN</name>
<feature type="transmembrane region" description="Helical" evidence="1">
    <location>
        <begin position="127"/>
        <end position="144"/>
    </location>
</feature>
<reference evidence="2" key="1">
    <citation type="submission" date="2024-03" db="EMBL/GenBank/DDBJ databases">
        <title>Complete genome sequence of Sulfurisphaera javensis strain KD-1.</title>
        <authorList>
            <person name="Sakai H."/>
            <person name="Nur N."/>
            <person name="Suwanto A."/>
            <person name="Kurosawa N."/>
        </authorList>
    </citation>
    <scope>NUCLEOTIDE SEQUENCE</scope>
    <source>
        <strain evidence="2">KD-1</strain>
    </source>
</reference>
<gene>
    <name evidence="2" type="ORF">SJAV_19240</name>
</gene>